<dbReference type="Pfam" id="PF05157">
    <property type="entry name" value="MshEN"/>
    <property type="match status" value="1"/>
</dbReference>
<feature type="compositionally biased region" description="Low complexity" evidence="1">
    <location>
        <begin position="171"/>
        <end position="189"/>
    </location>
</feature>
<name>A0A4P2QNI2_SORCE</name>
<feature type="region of interest" description="Disordered" evidence="1">
    <location>
        <begin position="252"/>
        <end position="315"/>
    </location>
</feature>
<feature type="region of interest" description="Disordered" evidence="1">
    <location>
        <begin position="471"/>
        <end position="541"/>
    </location>
</feature>
<dbReference type="Proteomes" id="UP000295497">
    <property type="component" value="Chromosome"/>
</dbReference>
<dbReference type="InterPro" id="IPR011989">
    <property type="entry name" value="ARM-like"/>
</dbReference>
<feature type="region of interest" description="Disordered" evidence="1">
    <location>
        <begin position="876"/>
        <end position="928"/>
    </location>
</feature>
<evidence type="ECO:0000259" key="2">
    <source>
        <dbReference type="Pfam" id="PF05157"/>
    </source>
</evidence>
<proteinExistence type="predicted"/>
<dbReference type="SUPFAM" id="SSF48371">
    <property type="entry name" value="ARM repeat"/>
    <property type="match status" value="1"/>
</dbReference>
<feature type="region of interest" description="Disordered" evidence="1">
    <location>
        <begin position="792"/>
        <end position="855"/>
    </location>
</feature>
<sequence length="1431" mass="147904">MPTLSSLLVQHGVTSMRVVEEAIARQVLHGGDLATNVLELGAVSERELTALLAESLGLPPAVGRLRPASPDVLRTIPAELAVQHRVFPLDVRTGVDSAAAGASQPEPTLVIATAEPLAPAVAEQLSFSLGVNLRQLAAPLVRIRQALAEHYGIALERRLSRLVKQLDARAEPSPAEPVEPASAAAAALPPGAPPPPASPAGADVAPPAGADPVAPAPVDAPSLAAAAAAPAAAADAASPAGADAVAPADVDADATLPDGIHPREETAKARQKKRASIDDAPTVEAPASMAREEAAGAHAREETAEAQQKKRASIDDAPTVEALTSIHDEDTVVAEVSLNEAVPTPRKPPLHELDDEPTVVAEYPIDLPSFRYLEAHTPGAEALASRLSKLAPRRGQAGAAAPAEREVAAAAQGEETAPAGHLAAPQEEPAIEPAEPTPRSEQLAPRLAAFAAADDVPAAPAVEARAPAVETPAPAVATPAPPLKSTAPPVRPVAPPAPSGARSRAPGTHLLTGWLKRASAAHRAPQDTAPQAAAAQPRLPGGSALAVPVPAASAPVGPAATAPAETTPVAPAALAPAAPAPAVSAPVALAPVVAAPAAPAPAISASAPAAKGSMREAGRSAPTAQRRKGPFTLAMAEQELASVDSSEAVLAVLFDFAQQYFEYTVLFTVHGERAEGRNAAGPGAERDRVTKIAVPFDRPTALARARALRAPLVAALAGSAPDAELQRELGRKIHAAAVAVVPIVVRGRVVALVYGDDGAASVELSSIGDLIALAGVATTVLERLILRKKLNRSGGAQDAAASPQRSSAPPREAAASPQRSSAPPHEAAAPARRSSAPPHEAAAPQDEDGDEHAKEGPLSMRTRAALMELSSMVRAEAHGPAAADDASSPPAAHEPLGAGEPQRADGADVEPNGPRPQGGWSTENGGSGIDAVARAFGLRGTGVEADPVRPDEGVAHAMAFSSTIPPAAAPHAPSPGAEPQFRLGLEAGADVVSGTAVTAPMMPAVTQPLMQAVPAPASPVITAPPSPPAIDEIPDLEIPAALTHARSEDFDLGEPEEARTKRYSRPPWMLDSSIKPGAEEQRDHAPAPSSVAARPHWRRTPVALEAAAVYPRPPSERRAAVSPSPASELRAEYSSLVQHVLAGGEAGSRAFAELVRNGETAISIVAARFPGPLRVDRQRFREQLAGPDGAASVAAAPPASQCGPLLELIVAIRRPALPFMTVRSASPDPEVRFWATHVLGELPYPEAANALLPRLFDDNVAVRRIAVRSAALLIAAPPAGGPILQGLDHIARDREESPARRLTAIDTMSEIRSGSSVPALVSALSDPHDAIVEAAARALTAITREDLGRDARKWMAWWSRNGERHRIEWIIDALTHEKPAIRRAAIDELKGITREYFGYYEDLPRQEREAAQERYRAWWISEGRSRFRTTG</sequence>
<feature type="compositionally biased region" description="Pro residues" evidence="1">
    <location>
        <begin position="489"/>
        <end position="498"/>
    </location>
</feature>
<dbReference type="InterPro" id="IPR007831">
    <property type="entry name" value="T2SS_GspE_N"/>
</dbReference>
<feature type="region of interest" description="Disordered" evidence="1">
    <location>
        <begin position="395"/>
        <end position="425"/>
    </location>
</feature>
<feature type="compositionally biased region" description="Low complexity" evidence="1">
    <location>
        <begin position="796"/>
        <end position="844"/>
    </location>
</feature>
<dbReference type="Gene3D" id="3.30.300.160">
    <property type="entry name" value="Type II secretion system, protein E, N-terminal domain"/>
    <property type="match status" value="1"/>
</dbReference>
<accession>A0A4P2QNI2</accession>
<feature type="domain" description="Type II secretion system protein GspE N-terminal" evidence="2">
    <location>
        <begin position="62"/>
        <end position="154"/>
    </location>
</feature>
<evidence type="ECO:0000313" key="3">
    <source>
        <dbReference type="EMBL" id="AUX31669.1"/>
    </source>
</evidence>
<dbReference type="RefSeq" id="WP_129575419.1">
    <property type="nucleotide sequence ID" value="NZ_CP012672.1"/>
</dbReference>
<dbReference type="SUPFAM" id="SSF160246">
    <property type="entry name" value="EspE N-terminal domain-like"/>
    <property type="match status" value="1"/>
</dbReference>
<organism evidence="3 4">
    <name type="scientific">Sorangium cellulosum</name>
    <name type="common">Polyangium cellulosum</name>
    <dbReference type="NCBI Taxonomy" id="56"/>
    <lineage>
        <taxon>Bacteria</taxon>
        <taxon>Pseudomonadati</taxon>
        <taxon>Myxococcota</taxon>
        <taxon>Polyangia</taxon>
        <taxon>Polyangiales</taxon>
        <taxon>Polyangiaceae</taxon>
        <taxon>Sorangium</taxon>
    </lineage>
</organism>
<feature type="compositionally biased region" description="Low complexity" evidence="1">
    <location>
        <begin position="526"/>
        <end position="541"/>
    </location>
</feature>
<feature type="region of interest" description="Disordered" evidence="1">
    <location>
        <begin position="605"/>
        <end position="628"/>
    </location>
</feature>
<dbReference type="InterPro" id="IPR029016">
    <property type="entry name" value="GAF-like_dom_sf"/>
</dbReference>
<dbReference type="Gene3D" id="3.30.450.40">
    <property type="match status" value="1"/>
</dbReference>
<evidence type="ECO:0000256" key="1">
    <source>
        <dbReference type="SAM" id="MobiDB-lite"/>
    </source>
</evidence>
<evidence type="ECO:0000313" key="4">
    <source>
        <dbReference type="Proteomes" id="UP000295497"/>
    </source>
</evidence>
<feature type="region of interest" description="Disordered" evidence="1">
    <location>
        <begin position="170"/>
        <end position="216"/>
    </location>
</feature>
<feature type="compositionally biased region" description="Low complexity" evidence="1">
    <location>
        <begin position="878"/>
        <end position="895"/>
    </location>
</feature>
<dbReference type="Gene3D" id="1.25.10.10">
    <property type="entry name" value="Leucine-rich Repeat Variant"/>
    <property type="match status" value="2"/>
</dbReference>
<gene>
    <name evidence="3" type="ORF">SOCE836_038000</name>
</gene>
<dbReference type="EMBL" id="CP012672">
    <property type="protein sequence ID" value="AUX31669.1"/>
    <property type="molecule type" value="Genomic_DNA"/>
</dbReference>
<protein>
    <recommendedName>
        <fullName evidence="2">Type II secretion system protein GspE N-terminal domain-containing protein</fullName>
    </recommendedName>
</protein>
<dbReference type="InterPro" id="IPR016024">
    <property type="entry name" value="ARM-type_fold"/>
</dbReference>
<feature type="compositionally biased region" description="Low complexity" evidence="1">
    <location>
        <begin position="199"/>
        <end position="216"/>
    </location>
</feature>
<reference evidence="3 4" key="1">
    <citation type="submission" date="2015-09" db="EMBL/GenBank/DDBJ databases">
        <title>Sorangium comparison.</title>
        <authorList>
            <person name="Zaburannyi N."/>
            <person name="Bunk B."/>
            <person name="Overmann J."/>
            <person name="Mueller R."/>
        </authorList>
    </citation>
    <scope>NUCLEOTIDE SEQUENCE [LARGE SCALE GENOMIC DNA]</scope>
    <source>
        <strain evidence="3 4">So ce836</strain>
    </source>
</reference>
<feature type="region of interest" description="Disordered" evidence="1">
    <location>
        <begin position="1051"/>
        <end position="1097"/>
    </location>
</feature>
<dbReference type="InterPro" id="IPR037257">
    <property type="entry name" value="T2SS_E_N_sf"/>
</dbReference>
<feature type="compositionally biased region" description="Basic and acidic residues" evidence="1">
    <location>
        <begin position="290"/>
        <end position="303"/>
    </location>
</feature>